<keyword evidence="16" id="KW-1185">Reference proteome</keyword>
<evidence type="ECO:0000256" key="2">
    <source>
        <dbReference type="ARBA" id="ARBA00004236"/>
    </source>
</evidence>
<keyword evidence="3" id="KW-0813">Transport</keyword>
<dbReference type="Gene3D" id="1.20.58.390">
    <property type="entry name" value="Neurotransmitter-gated ion-channel transmembrane domain"/>
    <property type="match status" value="2"/>
</dbReference>
<feature type="domain" description="Neurotransmitter-gated ion-channel ligand-binding" evidence="13">
    <location>
        <begin position="47"/>
        <end position="240"/>
    </location>
</feature>
<dbReference type="Pfam" id="PF02932">
    <property type="entry name" value="Neur_chan_memb"/>
    <property type="match status" value="2"/>
</dbReference>
<dbReference type="GO" id="GO:0004888">
    <property type="term" value="F:transmembrane signaling receptor activity"/>
    <property type="evidence" value="ECO:0007669"/>
    <property type="project" value="InterPro"/>
</dbReference>
<dbReference type="InterPro" id="IPR006028">
    <property type="entry name" value="GABAA/Glycine_rcpt"/>
</dbReference>
<reference evidence="16" key="1">
    <citation type="submission" date="2011-05" db="EMBL/GenBank/DDBJ databases">
        <authorList>
            <person name="Richards S.R."/>
            <person name="Qu J."/>
            <person name="Jiang H."/>
            <person name="Jhangiani S.N."/>
            <person name="Agravi P."/>
            <person name="Goodspeed R."/>
            <person name="Gross S."/>
            <person name="Mandapat C."/>
            <person name="Jackson L."/>
            <person name="Mathew T."/>
            <person name="Pu L."/>
            <person name="Thornton R."/>
            <person name="Saada N."/>
            <person name="Wilczek-Boney K.B."/>
            <person name="Lee S."/>
            <person name="Kovar C."/>
            <person name="Wu Y."/>
            <person name="Scherer S.E."/>
            <person name="Worley K.C."/>
            <person name="Muzny D.M."/>
            <person name="Gibbs R."/>
        </authorList>
    </citation>
    <scope>NUCLEOTIDE SEQUENCE</scope>
    <source>
        <strain evidence="16">Brora</strain>
    </source>
</reference>
<dbReference type="GO" id="GO:0005886">
    <property type="term" value="C:plasma membrane"/>
    <property type="evidence" value="ECO:0007669"/>
    <property type="project" value="UniProtKB-SubCell"/>
</dbReference>
<dbReference type="InterPro" id="IPR006029">
    <property type="entry name" value="Neurotrans-gated_channel_TM"/>
</dbReference>
<evidence type="ECO:0000259" key="14">
    <source>
        <dbReference type="Pfam" id="PF02932"/>
    </source>
</evidence>
<evidence type="ECO:0000256" key="7">
    <source>
        <dbReference type="ARBA" id="ARBA00022989"/>
    </source>
</evidence>
<dbReference type="PANTHER" id="PTHR18945">
    <property type="entry name" value="NEUROTRANSMITTER GATED ION CHANNEL"/>
    <property type="match status" value="1"/>
</dbReference>
<feature type="transmembrane region" description="Helical" evidence="11">
    <location>
        <begin position="526"/>
        <end position="546"/>
    </location>
</feature>
<evidence type="ECO:0000256" key="1">
    <source>
        <dbReference type="ARBA" id="ARBA00004141"/>
    </source>
</evidence>
<evidence type="ECO:0000256" key="5">
    <source>
        <dbReference type="ARBA" id="ARBA00022692"/>
    </source>
</evidence>
<dbReference type="eggNOG" id="KOG3644">
    <property type="taxonomic scope" value="Eukaryota"/>
</dbReference>
<evidence type="ECO:0000256" key="10">
    <source>
        <dbReference type="ARBA" id="ARBA00023303"/>
    </source>
</evidence>
<feature type="transmembrane region" description="Helical" evidence="11">
    <location>
        <begin position="246"/>
        <end position="268"/>
    </location>
</feature>
<evidence type="ECO:0000256" key="6">
    <source>
        <dbReference type="ARBA" id="ARBA00022729"/>
    </source>
</evidence>
<keyword evidence="9 11" id="KW-0472">Membrane</keyword>
<dbReference type="STRING" id="126957.T1JD88"/>
<dbReference type="GO" id="GO:0005230">
    <property type="term" value="F:extracellular ligand-gated monoatomic ion channel activity"/>
    <property type="evidence" value="ECO:0007669"/>
    <property type="project" value="InterPro"/>
</dbReference>
<feature type="transmembrane region" description="Helical" evidence="11">
    <location>
        <begin position="305"/>
        <end position="325"/>
    </location>
</feature>
<evidence type="ECO:0000313" key="15">
    <source>
        <dbReference type="EnsemblMetazoa" id="SMAR011764-PA"/>
    </source>
</evidence>
<comment type="subcellular location">
    <subcellularLocation>
        <location evidence="2">Cell membrane</location>
    </subcellularLocation>
    <subcellularLocation>
        <location evidence="1">Membrane</location>
        <topology evidence="1">Multi-pass membrane protein</topology>
    </subcellularLocation>
</comment>
<dbReference type="GO" id="GO:0099095">
    <property type="term" value="F:ligand-gated monoatomic anion channel activity"/>
    <property type="evidence" value="ECO:0007669"/>
    <property type="project" value="UniProtKB-ARBA"/>
</dbReference>
<dbReference type="Gene3D" id="2.70.170.10">
    <property type="entry name" value="Neurotransmitter-gated ion-channel ligand-binding domain"/>
    <property type="match status" value="1"/>
</dbReference>
<accession>T1JD88</accession>
<keyword evidence="7 11" id="KW-1133">Transmembrane helix</keyword>
<keyword evidence="4" id="KW-1003">Cell membrane</keyword>
<keyword evidence="8" id="KW-0406">Ion transport</keyword>
<feature type="transmembrane region" description="Helical" evidence="11">
    <location>
        <begin position="587"/>
        <end position="609"/>
    </location>
</feature>
<feature type="chain" id="PRO_5004590419" description="Neurotransmitter-gated ion-channel ligand-binding domain-containing protein" evidence="12">
    <location>
        <begin position="19"/>
        <end position="668"/>
    </location>
</feature>
<dbReference type="HOGENOM" id="CLU_411236_0_0_1"/>
<keyword evidence="5 11" id="KW-0812">Transmembrane</keyword>
<dbReference type="InterPro" id="IPR018000">
    <property type="entry name" value="Neurotransmitter_ion_chnl_CS"/>
</dbReference>
<evidence type="ECO:0000256" key="4">
    <source>
        <dbReference type="ARBA" id="ARBA00022475"/>
    </source>
</evidence>
<dbReference type="OMA" id="VNAKECK"/>
<dbReference type="SUPFAM" id="SSF90112">
    <property type="entry name" value="Neurotransmitter-gated ion-channel transmembrane pore"/>
    <property type="match status" value="2"/>
</dbReference>
<evidence type="ECO:0000256" key="9">
    <source>
        <dbReference type="ARBA" id="ARBA00023136"/>
    </source>
</evidence>
<protein>
    <recommendedName>
        <fullName evidence="17">Neurotransmitter-gated ion-channel ligand-binding domain-containing protein</fullName>
    </recommendedName>
</protein>
<reference evidence="15" key="2">
    <citation type="submission" date="2015-02" db="UniProtKB">
        <authorList>
            <consortium name="EnsemblMetazoa"/>
        </authorList>
    </citation>
    <scope>IDENTIFICATION</scope>
</reference>
<evidence type="ECO:0000256" key="11">
    <source>
        <dbReference type="SAM" id="Phobius"/>
    </source>
</evidence>
<dbReference type="AlphaFoldDB" id="T1JD88"/>
<evidence type="ECO:0000259" key="13">
    <source>
        <dbReference type="Pfam" id="PF02931"/>
    </source>
</evidence>
<feature type="domain" description="Neurotransmitter-gated ion-channel transmembrane" evidence="14">
    <location>
        <begin position="250"/>
        <end position="338"/>
    </location>
</feature>
<feature type="transmembrane region" description="Helical" evidence="11">
    <location>
        <begin position="275"/>
        <end position="293"/>
    </location>
</feature>
<evidence type="ECO:0000313" key="16">
    <source>
        <dbReference type="Proteomes" id="UP000014500"/>
    </source>
</evidence>
<dbReference type="InterPro" id="IPR006201">
    <property type="entry name" value="Neur_channel"/>
</dbReference>
<dbReference type="GO" id="GO:0005254">
    <property type="term" value="F:chloride channel activity"/>
    <property type="evidence" value="ECO:0007669"/>
    <property type="project" value="UniProtKB-ARBA"/>
</dbReference>
<organism evidence="15 16">
    <name type="scientific">Strigamia maritima</name>
    <name type="common">European centipede</name>
    <name type="synonym">Geophilus maritimus</name>
    <dbReference type="NCBI Taxonomy" id="126957"/>
    <lineage>
        <taxon>Eukaryota</taxon>
        <taxon>Metazoa</taxon>
        <taxon>Ecdysozoa</taxon>
        <taxon>Arthropoda</taxon>
        <taxon>Myriapoda</taxon>
        <taxon>Chilopoda</taxon>
        <taxon>Pleurostigmophora</taxon>
        <taxon>Geophilomorpha</taxon>
        <taxon>Linotaeniidae</taxon>
        <taxon>Strigamia</taxon>
    </lineage>
</organism>
<dbReference type="InterPro" id="IPR036719">
    <property type="entry name" value="Neuro-gated_channel_TM_sf"/>
</dbReference>
<dbReference type="Pfam" id="PF02931">
    <property type="entry name" value="Neur_chan_LBD"/>
    <property type="match status" value="1"/>
</dbReference>
<evidence type="ECO:0000256" key="3">
    <source>
        <dbReference type="ARBA" id="ARBA00022448"/>
    </source>
</evidence>
<dbReference type="PRINTS" id="PR00253">
    <property type="entry name" value="GABAARECEPTR"/>
</dbReference>
<evidence type="ECO:0008006" key="17">
    <source>
        <dbReference type="Google" id="ProtNLM"/>
    </source>
</evidence>
<feature type="transmembrane region" description="Helical" evidence="11">
    <location>
        <begin position="645"/>
        <end position="666"/>
    </location>
</feature>
<dbReference type="EMBL" id="JH432100">
    <property type="status" value="NOT_ANNOTATED_CDS"/>
    <property type="molecule type" value="Genomic_DNA"/>
</dbReference>
<dbReference type="InterPro" id="IPR038050">
    <property type="entry name" value="Neuro_actylchol_rec"/>
</dbReference>
<dbReference type="SUPFAM" id="SSF63712">
    <property type="entry name" value="Nicotinic receptor ligand binding domain-like"/>
    <property type="match status" value="2"/>
</dbReference>
<dbReference type="InterPro" id="IPR036734">
    <property type="entry name" value="Neur_chan_lig-bd_sf"/>
</dbReference>
<dbReference type="EnsemblMetazoa" id="SMAR011764-RA">
    <property type="protein sequence ID" value="SMAR011764-PA"/>
    <property type="gene ID" value="SMAR011764"/>
</dbReference>
<sequence>MKPKGLLSHLTLIVLLCAKEVRENSYQSNDNREENILPPDYSATNYQEATVNWNLQIKGILLLSSKDMEFGVDTLLNIDWIDNQLNMNNTFVLSSKILPKIVTDKLFLPFVKFTNCKACGRSIINPQEHSVRLLSKSIVLYSFRKKISFSCLFDLSRYPFDVQICTIDIMLIKFIFQDVNIPIEKEKLFYKNFDKDRLAMPSEFKLTQTEVVEIPCLDSEVEYEGYSTGFCFSYIFTFERTILQNILLIFLPSSLIVMLSWISFWLDVELAAPRVALGQTSLLTLAAQFHSVQNGLPPVSTVKAIDVWMFMCIFMAFASILEYALAYNCQRRFTQQSNKIEPYRYSKKEFGVDVELNTNWEDKQLKVNKTFDRFSTKILSRQIADKLFLPFLKFTNCKACSRLIIDPNEHCVRSLSNYIIVYTFRKKISFNCIFDLSRYPFDVQICRIDVMLIILYGQEIYLSIYKEKIFYANFDKKKLTLPSEFKLKRDVEVVEIDCVSSDFEEYSTGFCFSYIFTFERTILQNILLIFLPSSLVVILSWISFWLDVELAAPRVALGQTSLLALAAQFNSVQNNLPPVSTVKAIDIWMFMCIFMAFASILEYAIAYNCEKHWIQQRNKIGPYKNVQKLHQKNNKYCRRFRSIDFWAKIIFPLIFFIFNIVFWGTLFM</sequence>
<evidence type="ECO:0000256" key="12">
    <source>
        <dbReference type="SAM" id="SignalP"/>
    </source>
</evidence>
<keyword evidence="6 12" id="KW-0732">Signal</keyword>
<keyword evidence="10" id="KW-0407">Ion channel</keyword>
<dbReference type="Proteomes" id="UP000014500">
    <property type="component" value="Unassembled WGS sequence"/>
</dbReference>
<dbReference type="InterPro" id="IPR006202">
    <property type="entry name" value="Neur_chan_lig-bd"/>
</dbReference>
<dbReference type="PhylomeDB" id="T1JD88"/>
<name>T1JD88_STRMM</name>
<feature type="signal peptide" evidence="12">
    <location>
        <begin position="1"/>
        <end position="18"/>
    </location>
</feature>
<dbReference type="eggNOG" id="KOG3643">
    <property type="taxonomic scope" value="Eukaryota"/>
</dbReference>
<dbReference type="CDD" id="cd19049">
    <property type="entry name" value="LGIC_TM_anion"/>
    <property type="match status" value="2"/>
</dbReference>
<feature type="domain" description="Neurotransmitter-gated ion-channel transmembrane" evidence="14">
    <location>
        <begin position="530"/>
        <end position="619"/>
    </location>
</feature>
<proteinExistence type="predicted"/>
<evidence type="ECO:0000256" key="8">
    <source>
        <dbReference type="ARBA" id="ARBA00023065"/>
    </source>
</evidence>
<dbReference type="PROSITE" id="PS00236">
    <property type="entry name" value="NEUROTR_ION_CHANNEL"/>
    <property type="match status" value="2"/>
</dbReference>